<dbReference type="AlphaFoldDB" id="A0A1M4VVZ0"/>
<evidence type="ECO:0000256" key="7">
    <source>
        <dbReference type="ARBA" id="ARBA00035207"/>
    </source>
</evidence>
<dbReference type="GO" id="GO:0022625">
    <property type="term" value="C:cytosolic large ribosomal subunit"/>
    <property type="evidence" value="ECO:0007669"/>
    <property type="project" value="TreeGrafter"/>
</dbReference>
<evidence type="ECO:0000256" key="3">
    <source>
        <dbReference type="ARBA" id="ARBA00022884"/>
    </source>
</evidence>
<comment type="function">
    <text evidence="6">This protein binds specifically to 23S rRNA; its binding is stimulated by other ribosomal proteins, e.g. L4, L17, and L20. It is important during the early stages of 50S assembly. It makes multiple contacts with different domains of the 23S rRNA in the assembled 50S subunit and ribosome.</text>
</comment>
<keyword evidence="4 8" id="KW-0689">Ribosomal protein</keyword>
<dbReference type="InterPro" id="IPR036394">
    <property type="entry name" value="Ribosomal_uL22_sf"/>
</dbReference>
<organism evidence="12 13">
    <name type="scientific">Desulfacinum infernum DSM 9756</name>
    <dbReference type="NCBI Taxonomy" id="1121391"/>
    <lineage>
        <taxon>Bacteria</taxon>
        <taxon>Pseudomonadati</taxon>
        <taxon>Thermodesulfobacteriota</taxon>
        <taxon>Syntrophobacteria</taxon>
        <taxon>Syntrophobacterales</taxon>
        <taxon>Syntrophobacteraceae</taxon>
        <taxon>Desulfacinum</taxon>
    </lineage>
</organism>
<dbReference type="GO" id="GO:0006412">
    <property type="term" value="P:translation"/>
    <property type="evidence" value="ECO:0007669"/>
    <property type="project" value="UniProtKB-UniRule"/>
</dbReference>
<keyword evidence="13" id="KW-1185">Reference proteome</keyword>
<dbReference type="STRING" id="1121391.SAMN02745206_00769"/>
<gene>
    <name evidence="8" type="primary">rplV</name>
    <name evidence="12" type="ORF">SAMN02745206_00769</name>
</gene>
<evidence type="ECO:0000256" key="4">
    <source>
        <dbReference type="ARBA" id="ARBA00022980"/>
    </source>
</evidence>
<dbReference type="OrthoDB" id="9805969at2"/>
<protein>
    <recommendedName>
        <fullName evidence="7 8">Large ribosomal subunit protein uL22</fullName>
    </recommendedName>
</protein>
<name>A0A1M4VVZ0_9BACT</name>
<evidence type="ECO:0000256" key="10">
    <source>
        <dbReference type="RuleBase" id="RU004006"/>
    </source>
</evidence>
<dbReference type="FunFam" id="3.90.470.10:FF:000011">
    <property type="entry name" value="50S ribosomal protein L22"/>
    <property type="match status" value="1"/>
</dbReference>
<dbReference type="RefSeq" id="WP_073037109.1">
    <property type="nucleotide sequence ID" value="NZ_FQVB01000006.1"/>
</dbReference>
<evidence type="ECO:0000313" key="13">
    <source>
        <dbReference type="Proteomes" id="UP000184076"/>
    </source>
</evidence>
<dbReference type="Proteomes" id="UP000184076">
    <property type="component" value="Unassembled WGS sequence"/>
</dbReference>
<dbReference type="PROSITE" id="PS00464">
    <property type="entry name" value="RIBOSOMAL_L22"/>
    <property type="match status" value="1"/>
</dbReference>
<dbReference type="PANTHER" id="PTHR13501">
    <property type="entry name" value="CHLOROPLAST 50S RIBOSOMAL PROTEIN L22-RELATED"/>
    <property type="match status" value="1"/>
</dbReference>
<comment type="subunit">
    <text evidence="8 10">Part of the 50S ribosomal subunit.</text>
</comment>
<accession>A0A1M4VVZ0</accession>
<evidence type="ECO:0000256" key="5">
    <source>
        <dbReference type="ARBA" id="ARBA00023274"/>
    </source>
</evidence>
<dbReference type="NCBIfam" id="TIGR01044">
    <property type="entry name" value="rplV_bact"/>
    <property type="match status" value="1"/>
</dbReference>
<dbReference type="InterPro" id="IPR005727">
    <property type="entry name" value="Ribosomal_uL22_bac/chlpt-type"/>
</dbReference>
<sequence length="110" mass="12530">MEVRAVSKYLRISPRKARLVADLIRSKNVSEALTILKFTPKKGARFISKTLRSAMANAENTNAMDMDTLYVKAVYVNEGPRLKRWRPRAMGRATQILKRTSHITVVLGER</sequence>
<dbReference type="GO" id="GO:0019843">
    <property type="term" value="F:rRNA binding"/>
    <property type="evidence" value="ECO:0007669"/>
    <property type="project" value="UniProtKB-UniRule"/>
</dbReference>
<evidence type="ECO:0000256" key="11">
    <source>
        <dbReference type="RuleBase" id="RU004008"/>
    </source>
</evidence>
<comment type="function">
    <text evidence="8">The globular domain of the protein is located near the polypeptide exit tunnel on the outside of the subunit, while an extended beta-hairpin is found that lines the wall of the exit tunnel in the center of the 70S ribosome.</text>
</comment>
<dbReference type="InterPro" id="IPR001063">
    <property type="entry name" value="Ribosomal_uL22"/>
</dbReference>
<dbReference type="GO" id="GO:0003735">
    <property type="term" value="F:structural constituent of ribosome"/>
    <property type="evidence" value="ECO:0007669"/>
    <property type="project" value="InterPro"/>
</dbReference>
<dbReference type="InterPro" id="IPR047867">
    <property type="entry name" value="Ribosomal_uL22_bac/org-type"/>
</dbReference>
<keyword evidence="3 8" id="KW-0694">RNA-binding</keyword>
<dbReference type="EMBL" id="FQVB01000006">
    <property type="protein sequence ID" value="SHE73128.1"/>
    <property type="molecule type" value="Genomic_DNA"/>
</dbReference>
<dbReference type="InterPro" id="IPR018260">
    <property type="entry name" value="Ribosomal_uL22_CS"/>
</dbReference>
<dbReference type="HAMAP" id="MF_01331_B">
    <property type="entry name" value="Ribosomal_uL22_B"/>
    <property type="match status" value="1"/>
</dbReference>
<dbReference type="CDD" id="cd00336">
    <property type="entry name" value="Ribosomal_L22"/>
    <property type="match status" value="1"/>
</dbReference>
<dbReference type="PANTHER" id="PTHR13501:SF8">
    <property type="entry name" value="LARGE RIBOSOMAL SUBUNIT PROTEIN UL22M"/>
    <property type="match status" value="1"/>
</dbReference>
<comment type="similarity">
    <text evidence="1 8 9">Belongs to the universal ribosomal protein uL22 family.</text>
</comment>
<evidence type="ECO:0000256" key="1">
    <source>
        <dbReference type="ARBA" id="ARBA00009451"/>
    </source>
</evidence>
<evidence type="ECO:0000256" key="9">
    <source>
        <dbReference type="RuleBase" id="RU004005"/>
    </source>
</evidence>
<dbReference type="Pfam" id="PF00237">
    <property type="entry name" value="Ribosomal_L22"/>
    <property type="match status" value="1"/>
</dbReference>
<reference evidence="13" key="1">
    <citation type="submission" date="2016-11" db="EMBL/GenBank/DDBJ databases">
        <authorList>
            <person name="Varghese N."/>
            <person name="Submissions S."/>
        </authorList>
    </citation>
    <scope>NUCLEOTIDE SEQUENCE [LARGE SCALE GENOMIC DNA]</scope>
    <source>
        <strain evidence="13">DSM 9756</strain>
    </source>
</reference>
<evidence type="ECO:0000313" key="12">
    <source>
        <dbReference type="EMBL" id="SHE73128.1"/>
    </source>
</evidence>
<keyword evidence="5 8" id="KW-0687">Ribonucleoprotein</keyword>
<keyword evidence="2 8" id="KW-0699">rRNA-binding</keyword>
<dbReference type="SUPFAM" id="SSF54843">
    <property type="entry name" value="Ribosomal protein L22"/>
    <property type="match status" value="1"/>
</dbReference>
<comment type="function">
    <text evidence="8 11">This protein binds specifically to 23S rRNA; its binding is stimulated by other ribosomal proteins, e.g., L4, L17, and L20. It is important during the early stages of 50S assembly. It makes multiple contacts with different domains of the 23S rRNA in the assembled 50S subunit and ribosome.</text>
</comment>
<proteinExistence type="inferred from homology"/>
<dbReference type="Gene3D" id="3.90.470.10">
    <property type="entry name" value="Ribosomal protein L22/L17"/>
    <property type="match status" value="1"/>
</dbReference>
<evidence type="ECO:0000256" key="2">
    <source>
        <dbReference type="ARBA" id="ARBA00022730"/>
    </source>
</evidence>
<evidence type="ECO:0000256" key="6">
    <source>
        <dbReference type="ARBA" id="ARBA00025084"/>
    </source>
</evidence>
<evidence type="ECO:0000256" key="8">
    <source>
        <dbReference type="HAMAP-Rule" id="MF_01331"/>
    </source>
</evidence>